<dbReference type="NCBIfam" id="NF006539">
    <property type="entry name" value="PRK09029.1"/>
    <property type="match status" value="1"/>
</dbReference>
<dbReference type="InterPro" id="IPR020845">
    <property type="entry name" value="AMP-binding_CS"/>
</dbReference>
<dbReference type="Pfam" id="PF00501">
    <property type="entry name" value="AMP-binding"/>
    <property type="match status" value="1"/>
</dbReference>
<dbReference type="InterPro" id="IPR000873">
    <property type="entry name" value="AMP-dep_synth/lig_dom"/>
</dbReference>
<accession>A0ABM9A3L2</accession>
<reference evidence="8" key="1">
    <citation type="submission" date="2021-11" db="EMBL/GenBank/DDBJ databases">
        <authorList>
            <person name="Rodrigo-Torres L."/>
            <person name="Arahal R. D."/>
            <person name="Lucena T."/>
        </authorList>
    </citation>
    <scope>NUCLEOTIDE SEQUENCE</scope>
    <source>
        <strain evidence="8">CECT 7928</strain>
    </source>
</reference>
<evidence type="ECO:0000256" key="5">
    <source>
        <dbReference type="ARBA" id="ARBA00022840"/>
    </source>
</evidence>
<evidence type="ECO:0000313" key="9">
    <source>
        <dbReference type="Proteomes" id="UP000838748"/>
    </source>
</evidence>
<dbReference type="RefSeq" id="WP_237361375.1">
    <property type="nucleotide sequence ID" value="NZ_CAKLDM010000002.1"/>
</dbReference>
<name>A0ABM9A3L2_9VIBR</name>
<keyword evidence="3 8" id="KW-0436">Ligase</keyword>
<keyword evidence="5" id="KW-0067">ATP-binding</keyword>
<keyword evidence="4" id="KW-0547">Nucleotide-binding</keyword>
<evidence type="ECO:0000259" key="7">
    <source>
        <dbReference type="Pfam" id="PF13193"/>
    </source>
</evidence>
<dbReference type="GO" id="GO:0008756">
    <property type="term" value="F:o-succinylbenzoate-CoA ligase activity"/>
    <property type="evidence" value="ECO:0007669"/>
    <property type="project" value="UniProtKB-EC"/>
</dbReference>
<dbReference type="InterPro" id="IPR010192">
    <property type="entry name" value="MenE"/>
</dbReference>
<dbReference type="PANTHER" id="PTHR43201">
    <property type="entry name" value="ACYL-COA SYNTHETASE"/>
    <property type="match status" value="1"/>
</dbReference>
<evidence type="ECO:0000256" key="1">
    <source>
        <dbReference type="ARBA" id="ARBA00006432"/>
    </source>
</evidence>
<dbReference type="Pfam" id="PF13193">
    <property type="entry name" value="AMP-binding_C"/>
    <property type="match status" value="1"/>
</dbReference>
<dbReference type="EMBL" id="CAKLDM010000002">
    <property type="protein sequence ID" value="CAH0539323.1"/>
    <property type="molecule type" value="Genomic_DNA"/>
</dbReference>
<dbReference type="PROSITE" id="PS00455">
    <property type="entry name" value="AMP_BINDING"/>
    <property type="match status" value="1"/>
</dbReference>
<dbReference type="PANTHER" id="PTHR43201:SF5">
    <property type="entry name" value="MEDIUM-CHAIN ACYL-COA LIGASE ACSF2, MITOCHONDRIAL"/>
    <property type="match status" value="1"/>
</dbReference>
<organism evidence="8 9">
    <name type="scientific">Vibrio marisflavi CECT 7928</name>
    <dbReference type="NCBI Taxonomy" id="634439"/>
    <lineage>
        <taxon>Bacteria</taxon>
        <taxon>Pseudomonadati</taxon>
        <taxon>Pseudomonadota</taxon>
        <taxon>Gammaproteobacteria</taxon>
        <taxon>Vibrionales</taxon>
        <taxon>Vibrionaceae</taxon>
        <taxon>Vibrio</taxon>
    </lineage>
</organism>
<evidence type="ECO:0000256" key="2">
    <source>
        <dbReference type="ARBA" id="ARBA00022428"/>
    </source>
</evidence>
<gene>
    <name evidence="8" type="primary">menE_1</name>
    <name evidence="8" type="ORF">VMF7928_02062</name>
</gene>
<dbReference type="InterPro" id="IPR025110">
    <property type="entry name" value="AMP-bd_C"/>
</dbReference>
<dbReference type="NCBIfam" id="TIGR01923">
    <property type="entry name" value="menE"/>
    <property type="match status" value="1"/>
</dbReference>
<dbReference type="InterPro" id="IPR045851">
    <property type="entry name" value="AMP-bd_C_sf"/>
</dbReference>
<dbReference type="SUPFAM" id="SSF56801">
    <property type="entry name" value="Acetyl-CoA synthetase-like"/>
    <property type="match status" value="1"/>
</dbReference>
<dbReference type="InterPro" id="IPR042099">
    <property type="entry name" value="ANL_N_sf"/>
</dbReference>
<dbReference type="Proteomes" id="UP000838748">
    <property type="component" value="Unassembled WGS sequence"/>
</dbReference>
<comment type="caution">
    <text evidence="8">The sequence shown here is derived from an EMBL/GenBank/DDBJ whole genome shotgun (WGS) entry which is preliminary data.</text>
</comment>
<evidence type="ECO:0000313" key="8">
    <source>
        <dbReference type="EMBL" id="CAH0539323.1"/>
    </source>
</evidence>
<dbReference type="Gene3D" id="3.40.50.12780">
    <property type="entry name" value="N-terminal domain of ligase-like"/>
    <property type="match status" value="1"/>
</dbReference>
<feature type="domain" description="AMP-binding enzyme C-terminal" evidence="7">
    <location>
        <begin position="381"/>
        <end position="446"/>
    </location>
</feature>
<dbReference type="EC" id="6.2.1.26" evidence="8"/>
<dbReference type="CDD" id="cd17630">
    <property type="entry name" value="OSB_MenE-like"/>
    <property type="match status" value="1"/>
</dbReference>
<evidence type="ECO:0000256" key="3">
    <source>
        <dbReference type="ARBA" id="ARBA00022598"/>
    </source>
</evidence>
<dbReference type="Gene3D" id="3.30.300.30">
    <property type="match status" value="1"/>
</dbReference>
<feature type="domain" description="AMP-dependent synthetase/ligase" evidence="6">
    <location>
        <begin position="10"/>
        <end position="332"/>
    </location>
</feature>
<evidence type="ECO:0000259" key="6">
    <source>
        <dbReference type="Pfam" id="PF00501"/>
    </source>
</evidence>
<keyword evidence="9" id="KW-1185">Reference proteome</keyword>
<proteinExistence type="inferred from homology"/>
<sequence length="474" mass="52660">MDNFVPEWKKWSSRRPFSIALKTPNGDYNWREINRLVDQQSRSLISQGVSASDLVTCVSKNCFELVVVYLACIELGTKCSIVMPQPLSLLKDKLETLYTKKQTRFVWISPEAQTQMTAEEQAELSSIVTSLSLHSISASLSSLHSQYSPKRISSLIFTSGSSGKAKAVAHNVHQHRASALGLLEKIQFKHGDSWLLSLPMYHVSGLSIVHRWLVAGACMKIGSGKLEEDIHGVTHASLVATQLQRLLTQSQTLNLKCVLLGGSHIPSSLGLQAAKQNIETWLGYGMTEAASTVTAKRVNEDDTAGTLLPNRELRVEQGKIYIAGQTLASGYYFQGKLNSLTDDEGWFDTKDLGEWVGNEVRILGREGNMFISGGENVHCEEIEVVINRHEQVNTCIVVAVEDSEFGAVSIALVASNSDLASLNINEWLEGKIERFKRPRQYYILPDELLTSGIKISRKDVKDYVTSHFTNYRVI</sequence>
<evidence type="ECO:0000256" key="4">
    <source>
        <dbReference type="ARBA" id="ARBA00022741"/>
    </source>
</evidence>
<protein>
    <submittedName>
        <fullName evidence="8">2-succinylbenzoate--CoA ligase</fullName>
        <ecNumber evidence="8">6.2.1.26</ecNumber>
    </submittedName>
</protein>
<keyword evidence="2" id="KW-0474">Menaquinone biosynthesis</keyword>
<comment type="similarity">
    <text evidence="1">Belongs to the ATP-dependent AMP-binding enzyme family.</text>
</comment>